<dbReference type="Pfam" id="PF00385">
    <property type="entry name" value="Chromo"/>
    <property type="match status" value="1"/>
</dbReference>
<dbReference type="InterPro" id="IPR016197">
    <property type="entry name" value="Chromo-like_dom_sf"/>
</dbReference>
<sequence length="398" mass="43932">MDKDVREYVAACPVCARCKSRTHRPAGLLQPLSTPRRPWSHIALDFVTGLPVSAGKTTILSVVDRFSKAAHFVALEKLPTAAETSTLLLDHVFRLHGIPVEIVSDRGPQFSSQVWGSFCAALGARPCLSSGYHPQTNGQTERLNQELEAALRCVTCHNPATWASYLPWVEYAHNSLVSSATGLSPFEASLGYQPPLFPVEEADLAVPSVQHHLQRCRRVWSRTREALLRAVARQRSCADRRRSPAPVYSPGQKVWLAAKDIPLRASSRKLSPRYIGPYSVDRVLSPSAVKLRLPAALRVHPVFHVSQVKPVVSSHLCPPPVPPPPARLIDGHPAFSVRRILDVRRRGRGLQFLVDWEGYGPEERSWVPRSLMLDSVMVSDFLRSRRGAGAGRPPGGVP</sequence>
<evidence type="ECO:0000259" key="3">
    <source>
        <dbReference type="PROSITE" id="PS50994"/>
    </source>
</evidence>
<dbReference type="SUPFAM" id="SSF54160">
    <property type="entry name" value="Chromo domain-like"/>
    <property type="match status" value="1"/>
</dbReference>
<dbReference type="GO" id="GO:0005634">
    <property type="term" value="C:nucleus"/>
    <property type="evidence" value="ECO:0007669"/>
    <property type="project" value="UniProtKB-SubCell"/>
</dbReference>
<dbReference type="InterPro" id="IPR000953">
    <property type="entry name" value="Chromo/chromo_shadow_dom"/>
</dbReference>
<evidence type="ECO:0000313" key="5">
    <source>
        <dbReference type="Proteomes" id="UP000265100"/>
    </source>
</evidence>
<dbReference type="PROSITE" id="PS50013">
    <property type="entry name" value="CHROMO_2"/>
    <property type="match status" value="1"/>
</dbReference>
<protein>
    <recommendedName>
        <fullName evidence="6">Integrase catalytic domain-containing protein</fullName>
    </recommendedName>
</protein>
<evidence type="ECO:0000313" key="4">
    <source>
        <dbReference type="Ensembl" id="ENSACLP00000065270.1"/>
    </source>
</evidence>
<dbReference type="InterPro" id="IPR012337">
    <property type="entry name" value="RNaseH-like_sf"/>
</dbReference>
<dbReference type="Gene3D" id="3.30.420.10">
    <property type="entry name" value="Ribonuclease H-like superfamily/Ribonuclease H"/>
    <property type="match status" value="1"/>
</dbReference>
<dbReference type="Pfam" id="PF24626">
    <property type="entry name" value="SH3_Tf2-1"/>
    <property type="match status" value="1"/>
</dbReference>
<dbReference type="PANTHER" id="PTHR37984">
    <property type="entry name" value="PROTEIN CBG26694"/>
    <property type="match status" value="1"/>
</dbReference>
<evidence type="ECO:0000259" key="2">
    <source>
        <dbReference type="PROSITE" id="PS50013"/>
    </source>
</evidence>
<evidence type="ECO:0008006" key="6">
    <source>
        <dbReference type="Google" id="ProtNLM"/>
    </source>
</evidence>
<proteinExistence type="predicted"/>
<name>A0AAX7U8S2_ASTCA</name>
<dbReference type="AlphaFoldDB" id="A0AAX7U8S2"/>
<dbReference type="InterPro" id="IPR056924">
    <property type="entry name" value="SH3_Tf2-1"/>
</dbReference>
<dbReference type="SMART" id="SM00298">
    <property type="entry name" value="CHROMO"/>
    <property type="match status" value="1"/>
</dbReference>
<dbReference type="SUPFAM" id="SSF53098">
    <property type="entry name" value="Ribonuclease H-like"/>
    <property type="match status" value="1"/>
</dbReference>
<reference evidence="4" key="2">
    <citation type="submission" date="2025-08" db="UniProtKB">
        <authorList>
            <consortium name="Ensembl"/>
        </authorList>
    </citation>
    <scope>IDENTIFICATION</scope>
</reference>
<dbReference type="InterPro" id="IPR050951">
    <property type="entry name" value="Retrovirus_Pol_polyprotein"/>
</dbReference>
<reference evidence="4" key="3">
    <citation type="submission" date="2025-09" db="UniProtKB">
        <authorList>
            <consortium name="Ensembl"/>
        </authorList>
    </citation>
    <scope>IDENTIFICATION</scope>
</reference>
<accession>A0AAX7U8S2</accession>
<dbReference type="Pfam" id="PF00665">
    <property type="entry name" value="rve"/>
    <property type="match status" value="1"/>
</dbReference>
<keyword evidence="5" id="KW-1185">Reference proteome</keyword>
<evidence type="ECO:0000256" key="1">
    <source>
        <dbReference type="ARBA" id="ARBA00004123"/>
    </source>
</evidence>
<reference evidence="4" key="1">
    <citation type="submission" date="2018-05" db="EMBL/GenBank/DDBJ databases">
        <authorList>
            <person name="Datahose"/>
        </authorList>
    </citation>
    <scope>NUCLEOTIDE SEQUENCE</scope>
</reference>
<dbReference type="InterPro" id="IPR036397">
    <property type="entry name" value="RNaseH_sf"/>
</dbReference>
<feature type="domain" description="Integrase catalytic" evidence="3">
    <location>
        <begin position="34"/>
        <end position="193"/>
    </location>
</feature>
<organism evidence="4 5">
    <name type="scientific">Astatotilapia calliptera</name>
    <name type="common">Eastern happy</name>
    <name type="synonym">Chromis callipterus</name>
    <dbReference type="NCBI Taxonomy" id="8154"/>
    <lineage>
        <taxon>Eukaryota</taxon>
        <taxon>Metazoa</taxon>
        <taxon>Chordata</taxon>
        <taxon>Craniata</taxon>
        <taxon>Vertebrata</taxon>
        <taxon>Euteleostomi</taxon>
        <taxon>Actinopterygii</taxon>
        <taxon>Neopterygii</taxon>
        <taxon>Teleostei</taxon>
        <taxon>Neoteleostei</taxon>
        <taxon>Acanthomorphata</taxon>
        <taxon>Ovalentaria</taxon>
        <taxon>Cichlomorphae</taxon>
        <taxon>Cichliformes</taxon>
        <taxon>Cichlidae</taxon>
        <taxon>African cichlids</taxon>
        <taxon>Pseudocrenilabrinae</taxon>
        <taxon>Haplochromini</taxon>
        <taxon>Astatotilapia</taxon>
    </lineage>
</organism>
<dbReference type="Proteomes" id="UP000265100">
    <property type="component" value="Chromosome 17"/>
</dbReference>
<dbReference type="Ensembl" id="ENSACLT00000047236.1">
    <property type="protein sequence ID" value="ENSACLP00000065270.1"/>
    <property type="gene ID" value="ENSACLG00000035453.1"/>
</dbReference>
<gene>
    <name evidence="4" type="primary">MARS2</name>
</gene>
<dbReference type="Gene3D" id="2.40.50.40">
    <property type="match status" value="1"/>
</dbReference>
<comment type="subcellular location">
    <subcellularLocation>
        <location evidence="1">Nucleus</location>
    </subcellularLocation>
</comment>
<dbReference type="InterPro" id="IPR023780">
    <property type="entry name" value="Chromo_domain"/>
</dbReference>
<dbReference type="GeneTree" id="ENSGT00940000163772"/>
<dbReference type="InterPro" id="IPR001584">
    <property type="entry name" value="Integrase_cat-core"/>
</dbReference>
<dbReference type="PROSITE" id="PS50994">
    <property type="entry name" value="INTEGRASE"/>
    <property type="match status" value="1"/>
</dbReference>
<feature type="domain" description="Chromo" evidence="2">
    <location>
        <begin position="335"/>
        <end position="385"/>
    </location>
</feature>
<dbReference type="GO" id="GO:0003676">
    <property type="term" value="F:nucleic acid binding"/>
    <property type="evidence" value="ECO:0007669"/>
    <property type="project" value="InterPro"/>
</dbReference>
<dbReference type="GO" id="GO:0015074">
    <property type="term" value="P:DNA integration"/>
    <property type="evidence" value="ECO:0007669"/>
    <property type="project" value="InterPro"/>
</dbReference>
<dbReference type="PANTHER" id="PTHR37984:SF15">
    <property type="entry name" value="INTEGRASE CATALYTIC DOMAIN-CONTAINING PROTEIN"/>
    <property type="match status" value="1"/>
</dbReference>